<dbReference type="InterPro" id="IPR050595">
    <property type="entry name" value="Bact_response_regulator"/>
</dbReference>
<dbReference type="CDD" id="cd17550">
    <property type="entry name" value="REC_NtrX-like"/>
    <property type="match status" value="1"/>
</dbReference>
<dbReference type="PANTHER" id="PTHR44591:SF14">
    <property type="entry name" value="PROTEIN PILG"/>
    <property type="match status" value="1"/>
</dbReference>
<evidence type="ECO:0000256" key="2">
    <source>
        <dbReference type="ARBA" id="ARBA00023012"/>
    </source>
</evidence>
<proteinExistence type="predicted"/>
<dbReference type="InterPro" id="IPR001789">
    <property type="entry name" value="Sig_transdc_resp-reg_receiver"/>
</dbReference>
<dbReference type="PANTHER" id="PTHR44591">
    <property type="entry name" value="STRESS RESPONSE REGULATOR PROTEIN 1"/>
    <property type="match status" value="1"/>
</dbReference>
<evidence type="ECO:0000313" key="7">
    <source>
        <dbReference type="EMBL" id="EDZ64925.1"/>
    </source>
</evidence>
<dbReference type="InterPro" id="IPR011006">
    <property type="entry name" value="CheY-like_superfamily"/>
</dbReference>
<name>B6BVF8_9PROT</name>
<evidence type="ECO:0000259" key="6">
    <source>
        <dbReference type="PROSITE" id="PS50110"/>
    </source>
</evidence>
<dbReference type="Gene3D" id="1.10.10.60">
    <property type="entry name" value="Homeodomain-like"/>
    <property type="match status" value="1"/>
</dbReference>
<feature type="modified residue" description="4-aspartylphosphate" evidence="5">
    <location>
        <position position="56"/>
    </location>
</feature>
<dbReference type="Gene3D" id="3.40.50.2300">
    <property type="match status" value="1"/>
</dbReference>
<dbReference type="AlphaFoldDB" id="B6BVF8"/>
<dbReference type="GO" id="GO:0000160">
    <property type="term" value="P:phosphorelay signal transduction system"/>
    <property type="evidence" value="ECO:0007669"/>
    <property type="project" value="UniProtKB-KW"/>
</dbReference>
<evidence type="ECO:0000256" key="4">
    <source>
        <dbReference type="ARBA" id="ARBA00023163"/>
    </source>
</evidence>
<gene>
    <name evidence="7" type="ORF">KB13_1057</name>
</gene>
<keyword evidence="2" id="KW-0902">Two-component regulatory system</keyword>
<dbReference type="HOGENOM" id="CLU_000445_0_6_4"/>
<dbReference type="FunFam" id="3.40.50.2300:FF:000018">
    <property type="entry name" value="DNA-binding transcriptional regulator NtrC"/>
    <property type="match status" value="1"/>
</dbReference>
<sequence>MANKSTILIIDDEKDIRESLSEILLDEGYETYLAADANEARKLIKQENNIDIILLDIWMPDCDGITLLKELKVSQKLKQPIIMMSGHGTIDTAIDATKNGAFDFIEKPISLHKVLKVLNDAINESIDFNTISIEFLKNNKDKELFDLFKKLDDKENHQFFKTNCKEALYYFLSSNKDQVFKIDQSSIKKIDNCESFLEEKKNSLLIFENFSDYNENAISIFKIIESKTKKYNVKIAINSDVDLTEEYKQKINFSDFSITDFKVFGSQDEDKLIKSAKDILTYHLNFVSNKIYKEFDITFLNKIRSDKNCYDILYLDQIIRNCLKFADGEIIDEEDYLNAIKLSPVDLNEPTKQQNNPIEHLYGMELKSAREEFDKLYLKHHLDNNVSMKDLSIVSGVERTHLYRKLKQLGLKNSK</sequence>
<accession>B6BVF8</accession>
<keyword evidence="4" id="KW-0804">Transcription</keyword>
<dbReference type="SUPFAM" id="SSF46689">
    <property type="entry name" value="Homeodomain-like"/>
    <property type="match status" value="1"/>
</dbReference>
<dbReference type="Proteomes" id="UP000004188">
    <property type="component" value="Unassembled WGS sequence"/>
</dbReference>
<feature type="domain" description="Response regulatory" evidence="6">
    <location>
        <begin position="6"/>
        <end position="122"/>
    </location>
</feature>
<dbReference type="SMART" id="SM00448">
    <property type="entry name" value="REC"/>
    <property type="match status" value="1"/>
</dbReference>
<dbReference type="Pfam" id="PF00072">
    <property type="entry name" value="Response_reg"/>
    <property type="match status" value="1"/>
</dbReference>
<dbReference type="InterPro" id="IPR009057">
    <property type="entry name" value="Homeodomain-like_sf"/>
</dbReference>
<protein>
    <submittedName>
        <fullName evidence="7">Two component, sigma54 specific, transcriptional regulator, Fis family</fullName>
    </submittedName>
</protein>
<evidence type="ECO:0000313" key="8">
    <source>
        <dbReference type="Proteomes" id="UP000004188"/>
    </source>
</evidence>
<dbReference type="STRING" id="314607.KB13_1057"/>
<keyword evidence="3" id="KW-0805">Transcription regulation</keyword>
<dbReference type="eggNOG" id="COG2204">
    <property type="taxonomic scope" value="Bacteria"/>
</dbReference>
<keyword evidence="1 5" id="KW-0597">Phosphoprotein</keyword>
<reference evidence="8" key="1">
    <citation type="journal article" date="2012" name="Stand. Genomic Sci.">
        <title>Genome sequence of strain HIMB624, a cultured representative from the OM43 clade of marine Betaproteobacteria.</title>
        <authorList>
            <person name="Huggett M.J."/>
            <person name="Hayakawa D.H."/>
            <person name="Rappe M.S."/>
        </authorList>
    </citation>
    <scope>NUCLEOTIDE SEQUENCE [LARGE SCALE GENOMIC DNA]</scope>
    <source>
        <strain evidence="8">KB13</strain>
    </source>
</reference>
<organism evidence="7 8">
    <name type="scientific">beta proteobacterium KB13</name>
    <dbReference type="NCBI Taxonomy" id="314607"/>
    <lineage>
        <taxon>Bacteria</taxon>
        <taxon>Pseudomonadati</taxon>
        <taxon>Pseudomonadota</taxon>
        <taxon>Betaproteobacteria</taxon>
        <taxon>Nitrosomonadales</taxon>
        <taxon>OM43 clade</taxon>
    </lineage>
</organism>
<evidence type="ECO:0000256" key="1">
    <source>
        <dbReference type="ARBA" id="ARBA00022553"/>
    </source>
</evidence>
<evidence type="ECO:0000256" key="5">
    <source>
        <dbReference type="PROSITE-ProRule" id="PRU00169"/>
    </source>
</evidence>
<dbReference type="PROSITE" id="PS50110">
    <property type="entry name" value="RESPONSE_REGULATORY"/>
    <property type="match status" value="1"/>
</dbReference>
<dbReference type="EMBL" id="DS995299">
    <property type="protein sequence ID" value="EDZ64925.1"/>
    <property type="molecule type" value="Genomic_DNA"/>
</dbReference>
<evidence type="ECO:0000256" key="3">
    <source>
        <dbReference type="ARBA" id="ARBA00023015"/>
    </source>
</evidence>
<dbReference type="SUPFAM" id="SSF52172">
    <property type="entry name" value="CheY-like"/>
    <property type="match status" value="1"/>
</dbReference>
<keyword evidence="8" id="KW-1185">Reference proteome</keyword>